<proteinExistence type="predicted"/>
<reference evidence="3" key="1">
    <citation type="journal article" date="2011" name="Nature">
        <title>Genome sequence and analysis of the tuber crop potato.</title>
        <authorList>
            <consortium name="The Potato Genome Sequencing Consortium"/>
        </authorList>
    </citation>
    <scope>NUCLEOTIDE SEQUENCE [LARGE SCALE GENOMIC DNA]</scope>
    <source>
        <strain evidence="3">cv. DM1-3 516 R44</strain>
    </source>
</reference>
<dbReference type="Gramene" id="PGSC0003DMT400028487">
    <property type="protein sequence ID" value="PGSC0003DMT400028487"/>
    <property type="gene ID" value="PGSC0003DMG400010966"/>
</dbReference>
<dbReference type="EnsemblPlants" id="PGSC0003DMT400028487">
    <property type="protein sequence ID" value="PGSC0003DMT400028487"/>
    <property type="gene ID" value="PGSC0003DMG400010966"/>
</dbReference>
<dbReference type="AlphaFoldDB" id="M1AR76"/>
<organism evidence="2 3">
    <name type="scientific">Solanum tuberosum</name>
    <name type="common">Potato</name>
    <dbReference type="NCBI Taxonomy" id="4113"/>
    <lineage>
        <taxon>Eukaryota</taxon>
        <taxon>Viridiplantae</taxon>
        <taxon>Streptophyta</taxon>
        <taxon>Embryophyta</taxon>
        <taxon>Tracheophyta</taxon>
        <taxon>Spermatophyta</taxon>
        <taxon>Magnoliopsida</taxon>
        <taxon>eudicotyledons</taxon>
        <taxon>Gunneridae</taxon>
        <taxon>Pentapetalae</taxon>
        <taxon>asterids</taxon>
        <taxon>lamiids</taxon>
        <taxon>Solanales</taxon>
        <taxon>Solanaceae</taxon>
        <taxon>Solanoideae</taxon>
        <taxon>Solaneae</taxon>
        <taxon>Solanum</taxon>
    </lineage>
</organism>
<evidence type="ECO:0000313" key="3">
    <source>
        <dbReference type="Proteomes" id="UP000011115"/>
    </source>
</evidence>
<evidence type="ECO:0000313" key="2">
    <source>
        <dbReference type="EnsemblPlants" id="PGSC0003DMT400028487"/>
    </source>
</evidence>
<evidence type="ECO:0000256" key="1">
    <source>
        <dbReference type="SAM" id="MobiDB-lite"/>
    </source>
</evidence>
<dbReference type="InParanoid" id="M1AR76"/>
<feature type="compositionally biased region" description="Basic residues" evidence="1">
    <location>
        <begin position="1"/>
        <end position="16"/>
    </location>
</feature>
<dbReference type="Proteomes" id="UP000011115">
    <property type="component" value="Unassembled WGS sequence"/>
</dbReference>
<name>M1AR76_SOLTU</name>
<keyword evidence="3" id="KW-1185">Reference proteome</keyword>
<accession>M1AR76</accession>
<dbReference type="PaxDb" id="4113-PGSC0003DMT400028487"/>
<sequence>MANLQKKHQFRQKSQKPSRNQGLPLPSFPGCMLFPDGAWKKSRRSWSALTATDRNSSIGYIHQ</sequence>
<reference evidence="2" key="2">
    <citation type="submission" date="2015-06" db="UniProtKB">
        <authorList>
            <consortium name="EnsemblPlants"/>
        </authorList>
    </citation>
    <scope>IDENTIFICATION</scope>
    <source>
        <strain evidence="2">DM1-3 516 R44</strain>
    </source>
</reference>
<dbReference type="HOGENOM" id="CLU_2890269_0_0_1"/>
<protein>
    <submittedName>
        <fullName evidence="2">Resistance gene analog NBS8</fullName>
    </submittedName>
</protein>
<feature type="region of interest" description="Disordered" evidence="1">
    <location>
        <begin position="1"/>
        <end position="27"/>
    </location>
</feature>